<keyword evidence="2 9" id="KW-0812">Transmembrane</keyword>
<keyword evidence="8" id="KW-0175">Coiled coil</keyword>
<evidence type="ECO:0000256" key="1">
    <source>
        <dbReference type="ARBA" id="ARBA00004141"/>
    </source>
</evidence>
<proteinExistence type="predicted"/>
<keyword evidence="12" id="KW-1185">Reference proteome</keyword>
<dbReference type="Pfam" id="PF12796">
    <property type="entry name" value="Ank_2"/>
    <property type="match status" value="4"/>
</dbReference>
<dbReference type="Gene3D" id="1.25.40.20">
    <property type="entry name" value="Ankyrin repeat-containing domain"/>
    <property type="match status" value="1"/>
</dbReference>
<evidence type="ECO:0000259" key="10">
    <source>
        <dbReference type="Pfam" id="PF13962"/>
    </source>
</evidence>
<dbReference type="InterPro" id="IPR036770">
    <property type="entry name" value="Ankyrin_rpt-contain_sf"/>
</dbReference>
<feature type="coiled-coil region" evidence="8">
    <location>
        <begin position="14"/>
        <end position="72"/>
    </location>
</feature>
<feature type="repeat" description="ANK" evidence="7">
    <location>
        <begin position="389"/>
        <end position="411"/>
    </location>
</feature>
<evidence type="ECO:0000256" key="5">
    <source>
        <dbReference type="ARBA" id="ARBA00023043"/>
    </source>
</evidence>
<dbReference type="Proteomes" id="UP000655225">
    <property type="component" value="Unassembled WGS sequence"/>
</dbReference>
<evidence type="ECO:0000313" key="12">
    <source>
        <dbReference type="Proteomes" id="UP000655225"/>
    </source>
</evidence>
<keyword evidence="3" id="KW-0677">Repeat</keyword>
<dbReference type="Pfam" id="PF00023">
    <property type="entry name" value="Ank"/>
    <property type="match status" value="1"/>
</dbReference>
<evidence type="ECO:0000256" key="8">
    <source>
        <dbReference type="SAM" id="Coils"/>
    </source>
</evidence>
<dbReference type="OrthoDB" id="194358at2759"/>
<comment type="subcellular location">
    <subcellularLocation>
        <location evidence="1">Membrane</location>
        <topology evidence="1">Multi-pass membrane protein</topology>
    </subcellularLocation>
</comment>
<dbReference type="PROSITE" id="PS50088">
    <property type="entry name" value="ANK_REPEAT"/>
    <property type="match status" value="4"/>
</dbReference>
<keyword evidence="5 7" id="KW-0040">ANK repeat</keyword>
<keyword evidence="6 9" id="KW-0472">Membrane</keyword>
<dbReference type="PROSITE" id="PS50297">
    <property type="entry name" value="ANK_REP_REGION"/>
    <property type="match status" value="3"/>
</dbReference>
<organism evidence="11 12">
    <name type="scientific">Tetracentron sinense</name>
    <name type="common">Spur-leaf</name>
    <dbReference type="NCBI Taxonomy" id="13715"/>
    <lineage>
        <taxon>Eukaryota</taxon>
        <taxon>Viridiplantae</taxon>
        <taxon>Streptophyta</taxon>
        <taxon>Embryophyta</taxon>
        <taxon>Tracheophyta</taxon>
        <taxon>Spermatophyta</taxon>
        <taxon>Magnoliopsida</taxon>
        <taxon>Trochodendrales</taxon>
        <taxon>Trochodendraceae</taxon>
        <taxon>Tetracentron</taxon>
    </lineage>
</organism>
<evidence type="ECO:0000256" key="7">
    <source>
        <dbReference type="PROSITE-ProRule" id="PRU00023"/>
    </source>
</evidence>
<evidence type="ECO:0000256" key="6">
    <source>
        <dbReference type="ARBA" id="ARBA00023136"/>
    </source>
</evidence>
<feature type="repeat" description="ANK" evidence="7">
    <location>
        <begin position="129"/>
        <end position="161"/>
    </location>
</feature>
<dbReference type="GO" id="GO:0005886">
    <property type="term" value="C:plasma membrane"/>
    <property type="evidence" value="ECO:0007669"/>
    <property type="project" value="TreeGrafter"/>
</dbReference>
<name>A0A834YRD8_TETSI</name>
<accession>A0A834YRD8</accession>
<comment type="caution">
    <text evidence="11">The sequence shown here is derived from an EMBL/GenBank/DDBJ whole genome shotgun (WGS) entry which is preliminary data.</text>
</comment>
<protein>
    <recommendedName>
        <fullName evidence="10">PGG domain-containing protein</fullName>
    </recommendedName>
</protein>
<dbReference type="PANTHER" id="PTHR24186:SF50">
    <property type="entry name" value="ANKYRIN REPEAT-CONTAINING PROTEIN ITN1-LIKE ISOFORM X1"/>
    <property type="match status" value="1"/>
</dbReference>
<dbReference type="PANTHER" id="PTHR24186">
    <property type="entry name" value="PROTEIN PHOSPHATASE 1 REGULATORY SUBUNIT"/>
    <property type="match status" value="1"/>
</dbReference>
<evidence type="ECO:0000256" key="3">
    <source>
        <dbReference type="ARBA" id="ARBA00022737"/>
    </source>
</evidence>
<feature type="domain" description="PGG" evidence="10">
    <location>
        <begin position="487"/>
        <end position="590"/>
    </location>
</feature>
<evidence type="ECO:0000256" key="9">
    <source>
        <dbReference type="SAM" id="Phobius"/>
    </source>
</evidence>
<gene>
    <name evidence="11" type="ORF">HHK36_022034</name>
</gene>
<dbReference type="OMA" id="EQNISHM"/>
<feature type="repeat" description="ANK" evidence="7">
    <location>
        <begin position="311"/>
        <end position="344"/>
    </location>
</feature>
<dbReference type="EMBL" id="JABCRI010000016">
    <property type="protein sequence ID" value="KAF8391800.1"/>
    <property type="molecule type" value="Genomic_DNA"/>
</dbReference>
<evidence type="ECO:0000313" key="11">
    <source>
        <dbReference type="EMBL" id="KAF8391800.1"/>
    </source>
</evidence>
<keyword evidence="4 9" id="KW-1133">Transmembrane helix</keyword>
<evidence type="ECO:0000256" key="2">
    <source>
        <dbReference type="ARBA" id="ARBA00022692"/>
    </source>
</evidence>
<evidence type="ECO:0000256" key="4">
    <source>
        <dbReference type="ARBA" id="ARBA00022989"/>
    </source>
</evidence>
<dbReference type="InterPro" id="IPR002110">
    <property type="entry name" value="Ankyrin_rpt"/>
</dbReference>
<feature type="transmembrane region" description="Helical" evidence="9">
    <location>
        <begin position="567"/>
        <end position="589"/>
    </location>
</feature>
<reference evidence="11 12" key="1">
    <citation type="submission" date="2020-04" db="EMBL/GenBank/DDBJ databases">
        <title>Plant Genome Project.</title>
        <authorList>
            <person name="Zhang R.-G."/>
        </authorList>
    </citation>
    <scope>NUCLEOTIDE SEQUENCE [LARGE SCALE GENOMIC DNA]</scope>
    <source>
        <strain evidence="11">YNK0</strain>
        <tissue evidence="11">Leaf</tissue>
    </source>
</reference>
<dbReference type="AlphaFoldDB" id="A0A834YRD8"/>
<dbReference type="Pfam" id="PF13962">
    <property type="entry name" value="PGG"/>
    <property type="match status" value="1"/>
</dbReference>
<sequence>MDPRLYEAATWTKVYFMKERIDRLKERIDRSTKEREDLIEENTDWDDLTVENTDLIKEYENLIKERTDLIKEHAHLIKKLKEENPNLLLGVTSILENTVLHLAAKLGREDLVKEVCEQCESLLAMTNSKGNTALHIAARDGHLSIVKFLVDKSISVSTSIDVENQTNNILRIQNEGKNTVLHEALRYRHSEVAKVLADKDPELWRVANEAGESPLYLAVKGGLTEIVRQVLKSSHPYAHGGTNRLTALHATIIWGHYGIAKLLVEKKPGLIIEQDIYGRTALHYAASYDRKGKARLLLESDTTVAYIQDEDGRSPLHYAAGNGNVSITMDIIRSYPDAVELVDKRGQNAIHFCIANYNQCMPWGHEAVLRWFMSSKVKHDEVINQADHDGNTPLHLAIKRGSPDLVRLLLKDEYEGRLDTDAMNKAHLTPLDLALPREHPQSKEVYQVYSGLKSARANRGISKPLDEAEICLDDTVRKAEDYMRPFIKKMNNHQMLVAALIATVTFAAALQVPGGYKSEGTATLAREATFKAFVITDAIALACSMTAVFLNFVILLPHRWPIELIHLLTYLTIIAMVAMLIAFVAGLYVVVTNSLLVVIFTCLVVFGICFSFFVFCLKFDYPVSDAHDSNNSSNV</sequence>
<dbReference type="SUPFAM" id="SSF48403">
    <property type="entry name" value="Ankyrin repeat"/>
    <property type="match status" value="1"/>
</dbReference>
<feature type="transmembrane region" description="Helical" evidence="9">
    <location>
        <begin position="532"/>
        <end position="555"/>
    </location>
</feature>
<dbReference type="SMART" id="SM00248">
    <property type="entry name" value="ANK"/>
    <property type="match status" value="9"/>
</dbReference>
<dbReference type="InterPro" id="IPR026961">
    <property type="entry name" value="PGG_dom"/>
</dbReference>
<feature type="transmembrane region" description="Helical" evidence="9">
    <location>
        <begin position="595"/>
        <end position="617"/>
    </location>
</feature>
<feature type="transmembrane region" description="Helical" evidence="9">
    <location>
        <begin position="493"/>
        <end position="512"/>
    </location>
</feature>
<feature type="repeat" description="ANK" evidence="7">
    <location>
        <begin position="277"/>
        <end position="309"/>
    </location>
</feature>